<dbReference type="Proteomes" id="UP000033907">
    <property type="component" value="Unassembled WGS sequence"/>
</dbReference>
<name>A0A0G1EN07_9BACT</name>
<proteinExistence type="predicted"/>
<accession>A0A0G1EN07</accession>
<sequence length="33" mass="3625">MTSRGGESLTPTDGTETRTIHLRVAAVENLPQW</sequence>
<feature type="non-terminal residue" evidence="1">
    <location>
        <position position="33"/>
    </location>
</feature>
<reference evidence="1 2" key="1">
    <citation type="journal article" date="2015" name="Nature">
        <title>rRNA introns, odd ribosomes, and small enigmatic genomes across a large radiation of phyla.</title>
        <authorList>
            <person name="Brown C.T."/>
            <person name="Hug L.A."/>
            <person name="Thomas B.C."/>
            <person name="Sharon I."/>
            <person name="Castelle C.J."/>
            <person name="Singh A."/>
            <person name="Wilkins M.J."/>
            <person name="Williams K.H."/>
            <person name="Banfield J.F."/>
        </authorList>
    </citation>
    <scope>NUCLEOTIDE SEQUENCE [LARGE SCALE GENOMIC DNA]</scope>
</reference>
<gene>
    <name evidence="1" type="ORF">UV91_C0007G0065</name>
</gene>
<dbReference type="EMBL" id="LCGH01000007">
    <property type="protein sequence ID" value="KKT11365.1"/>
    <property type="molecule type" value="Genomic_DNA"/>
</dbReference>
<organism evidence="1 2">
    <name type="scientific">Candidatus Nomurabacteria bacterium GW2011_GWF2_43_24</name>
    <dbReference type="NCBI Taxonomy" id="1618778"/>
    <lineage>
        <taxon>Bacteria</taxon>
        <taxon>Candidatus Nomuraibacteriota</taxon>
    </lineage>
</organism>
<evidence type="ECO:0000313" key="2">
    <source>
        <dbReference type="Proteomes" id="UP000033907"/>
    </source>
</evidence>
<dbReference type="AlphaFoldDB" id="A0A0G1EN07"/>
<evidence type="ECO:0000313" key="1">
    <source>
        <dbReference type="EMBL" id="KKT11365.1"/>
    </source>
</evidence>
<protein>
    <submittedName>
        <fullName evidence="1">Uncharacterized protein</fullName>
    </submittedName>
</protein>
<comment type="caution">
    <text evidence="1">The sequence shown here is derived from an EMBL/GenBank/DDBJ whole genome shotgun (WGS) entry which is preliminary data.</text>
</comment>